<keyword evidence="1" id="KW-0472">Membrane</keyword>
<dbReference type="PhylomeDB" id="B0Y9D0"/>
<feature type="transmembrane region" description="Helical" evidence="1">
    <location>
        <begin position="112"/>
        <end position="134"/>
    </location>
</feature>
<keyword evidence="3" id="KW-1185">Reference proteome</keyword>
<dbReference type="OrthoDB" id="3365267at2759"/>
<organism evidence="2 3">
    <name type="scientific">Aspergillus fumigatus (strain CBS 144.89 / FGSC A1163 / CEA10)</name>
    <name type="common">Neosartorya fumigata</name>
    <dbReference type="NCBI Taxonomy" id="451804"/>
    <lineage>
        <taxon>Eukaryota</taxon>
        <taxon>Fungi</taxon>
        <taxon>Dikarya</taxon>
        <taxon>Ascomycota</taxon>
        <taxon>Pezizomycotina</taxon>
        <taxon>Eurotiomycetes</taxon>
        <taxon>Eurotiomycetidae</taxon>
        <taxon>Eurotiales</taxon>
        <taxon>Aspergillaceae</taxon>
        <taxon>Aspergillus</taxon>
        <taxon>Aspergillus subgen. Fumigati</taxon>
    </lineage>
</organism>
<sequence>MPESSFSIRSRRGNELTQLAEHHMQHDLQPEDRDVLRSAASRVSRWTTLGSAVGIGLGLYVAFRLRSTRKAFFEAFRAAEKPTQVVDFITDSEIEAIPDITPLLKPTTWGDFATYFFASAGGLFLGGELGFFAGAASGSRSITKDPERRKRIENAFRKFRADVLRKEADALDHDQDVFDKMF</sequence>
<dbReference type="Proteomes" id="UP000001699">
    <property type="component" value="Unassembled WGS sequence"/>
</dbReference>
<accession>B0Y9D0</accession>
<feature type="transmembrane region" description="Helical" evidence="1">
    <location>
        <begin position="43"/>
        <end position="63"/>
    </location>
</feature>
<reference evidence="2 3" key="1">
    <citation type="journal article" date="2008" name="PLoS Genet.">
        <title>Genomic islands in the pathogenic filamentous fungus Aspergillus fumigatus.</title>
        <authorList>
            <person name="Fedorova N.D."/>
            <person name="Khaldi N."/>
            <person name="Joardar V.S."/>
            <person name="Maiti R."/>
            <person name="Amedeo P."/>
            <person name="Anderson M.J."/>
            <person name="Crabtree J."/>
            <person name="Silva J.C."/>
            <person name="Badger J.H."/>
            <person name="Albarraq A."/>
            <person name="Angiuoli S."/>
            <person name="Bussey H."/>
            <person name="Bowyer P."/>
            <person name="Cotty P.J."/>
            <person name="Dyer P.S."/>
            <person name="Egan A."/>
            <person name="Galens K."/>
            <person name="Fraser-Liggett C.M."/>
            <person name="Haas B.J."/>
            <person name="Inman J.M."/>
            <person name="Kent R."/>
            <person name="Lemieux S."/>
            <person name="Malavazi I."/>
            <person name="Orvis J."/>
            <person name="Roemer T."/>
            <person name="Ronning C.M."/>
            <person name="Sundaram J.P."/>
            <person name="Sutton G."/>
            <person name="Turner G."/>
            <person name="Venter J.C."/>
            <person name="White O.R."/>
            <person name="Whitty B.R."/>
            <person name="Youngman P."/>
            <person name="Wolfe K.H."/>
            <person name="Goldman G.H."/>
            <person name="Wortman J.R."/>
            <person name="Jiang B."/>
            <person name="Denning D.W."/>
            <person name="Nierman W.C."/>
        </authorList>
    </citation>
    <scope>NUCLEOTIDE SEQUENCE [LARGE SCALE GENOMIC DNA]</scope>
    <source>
        <strain evidence="3">CBS 144.89 / FGSC A1163 / CEA10</strain>
    </source>
</reference>
<dbReference type="AlphaFoldDB" id="B0Y9D0"/>
<gene>
    <name evidence="2" type="ORF">AFUB_080590</name>
</gene>
<evidence type="ECO:0000313" key="3">
    <source>
        <dbReference type="Proteomes" id="UP000001699"/>
    </source>
</evidence>
<name>B0Y9D0_ASPFC</name>
<protein>
    <recommendedName>
        <fullName evidence="4">Transmembrane protein</fullName>
    </recommendedName>
</protein>
<evidence type="ECO:0000313" key="2">
    <source>
        <dbReference type="EMBL" id="EDP48623.1"/>
    </source>
</evidence>
<evidence type="ECO:0000256" key="1">
    <source>
        <dbReference type="SAM" id="Phobius"/>
    </source>
</evidence>
<keyword evidence="1" id="KW-0812">Transmembrane</keyword>
<dbReference type="EMBL" id="DS499600">
    <property type="protein sequence ID" value="EDP48623.1"/>
    <property type="molecule type" value="Genomic_DNA"/>
</dbReference>
<dbReference type="HOGENOM" id="CLU_110344_0_0_1"/>
<evidence type="ECO:0008006" key="4">
    <source>
        <dbReference type="Google" id="ProtNLM"/>
    </source>
</evidence>
<proteinExistence type="predicted"/>
<keyword evidence="1" id="KW-1133">Transmembrane helix</keyword>